<keyword evidence="3" id="KW-1185">Reference proteome</keyword>
<evidence type="ECO:0000256" key="1">
    <source>
        <dbReference type="SAM" id="MobiDB-lite"/>
    </source>
</evidence>
<dbReference type="EMBL" id="LR746271">
    <property type="protein sequence ID" value="CAA7400298.1"/>
    <property type="molecule type" value="Genomic_DNA"/>
</dbReference>
<sequence length="103" mass="10619">MTAPFPSATVPENTRSTVLAPTVSSQGAPLWRSPKKGPLLPAEVATKTPFSTAAKVAMATGSSYSGTSSRPSDKEMTSTPSAIALSTPAMMSEAKAPRSHRTL</sequence>
<evidence type="ECO:0000313" key="3">
    <source>
        <dbReference type="Proteomes" id="UP000663760"/>
    </source>
</evidence>
<reference evidence="2" key="1">
    <citation type="submission" date="2020-02" db="EMBL/GenBank/DDBJ databases">
        <authorList>
            <person name="Scholz U."/>
            <person name="Mascher M."/>
            <person name="Fiebig A."/>
        </authorList>
    </citation>
    <scope>NUCLEOTIDE SEQUENCE</scope>
</reference>
<accession>A0A7I8KT66</accession>
<feature type="compositionally biased region" description="Low complexity" evidence="1">
    <location>
        <begin position="60"/>
        <end position="69"/>
    </location>
</feature>
<name>A0A7I8KT66_SPIIN</name>
<gene>
    <name evidence="2" type="ORF">SI8410_08010976</name>
</gene>
<feature type="region of interest" description="Disordered" evidence="1">
    <location>
        <begin position="59"/>
        <end position="103"/>
    </location>
</feature>
<proteinExistence type="predicted"/>
<evidence type="ECO:0000313" key="2">
    <source>
        <dbReference type="EMBL" id="CAA7400298.1"/>
    </source>
</evidence>
<dbReference type="Proteomes" id="UP000663760">
    <property type="component" value="Chromosome 8"/>
</dbReference>
<dbReference type="OrthoDB" id="1750598at2759"/>
<protein>
    <submittedName>
        <fullName evidence="2">Uncharacterized protein</fullName>
    </submittedName>
</protein>
<organism evidence="2 3">
    <name type="scientific">Spirodela intermedia</name>
    <name type="common">Intermediate duckweed</name>
    <dbReference type="NCBI Taxonomy" id="51605"/>
    <lineage>
        <taxon>Eukaryota</taxon>
        <taxon>Viridiplantae</taxon>
        <taxon>Streptophyta</taxon>
        <taxon>Embryophyta</taxon>
        <taxon>Tracheophyta</taxon>
        <taxon>Spermatophyta</taxon>
        <taxon>Magnoliopsida</taxon>
        <taxon>Liliopsida</taxon>
        <taxon>Araceae</taxon>
        <taxon>Lemnoideae</taxon>
        <taxon>Spirodela</taxon>
    </lineage>
</organism>
<dbReference type="AlphaFoldDB" id="A0A7I8KT66"/>